<feature type="domain" description="MoaB/Mog" evidence="12">
    <location>
        <begin position="14"/>
        <end position="164"/>
    </location>
</feature>
<comment type="catalytic activity">
    <reaction evidence="9">
        <text>molybdopterin + ATP + H(+) = adenylyl-molybdopterin + diphosphate</text>
        <dbReference type="Rhea" id="RHEA:31331"/>
        <dbReference type="ChEBI" id="CHEBI:15378"/>
        <dbReference type="ChEBI" id="CHEBI:30616"/>
        <dbReference type="ChEBI" id="CHEBI:33019"/>
        <dbReference type="ChEBI" id="CHEBI:58698"/>
        <dbReference type="ChEBI" id="CHEBI:62727"/>
        <dbReference type="EC" id="2.7.7.75"/>
    </reaction>
</comment>
<proteinExistence type="inferred from homology"/>
<comment type="function">
    <text evidence="10">Catalyzes the adenylation of molybdopterin as part of the biosynthesis of the molybdenum-cofactor.</text>
</comment>
<evidence type="ECO:0000256" key="5">
    <source>
        <dbReference type="ARBA" id="ARBA00022679"/>
    </source>
</evidence>
<dbReference type="InterPro" id="IPR001453">
    <property type="entry name" value="MoaB/Mog_dom"/>
</dbReference>
<organism evidence="13 14">
    <name type="scientific">Sutterella seckii</name>
    <dbReference type="NCBI Taxonomy" id="1944635"/>
    <lineage>
        <taxon>Bacteria</taxon>
        <taxon>Pseudomonadati</taxon>
        <taxon>Pseudomonadota</taxon>
        <taxon>Betaproteobacteria</taxon>
        <taxon>Burkholderiales</taxon>
        <taxon>Sutterellaceae</taxon>
        <taxon>Sutterella</taxon>
    </lineage>
</organism>
<sequence>MKPPRSAENELILGLVSISDRASRGEYEDKGIPTLEAWCRNAITTPLKIHKRLIPDERFDIEKTLRELVDIIGCDLILTTGGTGPARRDVTPEATLAVATREMPGFGEQMRAISGHFVPTAILSRQVGVLRETPDHAALILNLPGQPKAIAETLEGLKDKEGNPTVNGIFAAVPYCIDLIGGPYIETNEAVVKAFRPKSARKHVEKPQEAAVPSPQPAVAKAPVHQEEPLKRETSEAAPRSEEKPASEVPPAKPAFDARDLLVVRPRTGGDAELAAPRHGRGQHGLCAVPG</sequence>
<evidence type="ECO:0000256" key="11">
    <source>
        <dbReference type="SAM" id="MobiDB-lite"/>
    </source>
</evidence>
<dbReference type="SMART" id="SM00852">
    <property type="entry name" value="MoCF_biosynth"/>
    <property type="match status" value="1"/>
</dbReference>
<evidence type="ECO:0000256" key="7">
    <source>
        <dbReference type="ARBA" id="ARBA00022840"/>
    </source>
</evidence>
<evidence type="ECO:0000256" key="8">
    <source>
        <dbReference type="ARBA" id="ARBA00023150"/>
    </source>
</evidence>
<reference evidence="13 14" key="1">
    <citation type="submission" date="2019-10" db="EMBL/GenBank/DDBJ databases">
        <title>Genome diversity of Sutterella seckii.</title>
        <authorList>
            <person name="Chaplin A.V."/>
            <person name="Sokolova S.R."/>
            <person name="Mosin K.A."/>
            <person name="Ivanova E.L."/>
            <person name="Kochetkova T.O."/>
            <person name="Goltsov A.Y."/>
            <person name="Trofimov D.Y."/>
            <person name="Efimov B.A."/>
        </authorList>
    </citation>
    <scope>NUCLEOTIDE SEQUENCE [LARGE SCALE GENOMIC DNA]</scope>
    <source>
        <strain evidence="13 14">ASD3426</strain>
    </source>
</reference>
<dbReference type="PANTHER" id="PTHR43764">
    <property type="entry name" value="MOLYBDENUM COFACTOR BIOSYNTHESIS"/>
    <property type="match status" value="1"/>
</dbReference>
<dbReference type="EC" id="2.7.7.75" evidence="3"/>
<feature type="region of interest" description="Disordered" evidence="11">
    <location>
        <begin position="202"/>
        <end position="291"/>
    </location>
</feature>
<dbReference type="InterPro" id="IPR036425">
    <property type="entry name" value="MoaB/Mog-like_dom_sf"/>
</dbReference>
<evidence type="ECO:0000313" key="14">
    <source>
        <dbReference type="Proteomes" id="UP000469462"/>
    </source>
</evidence>
<dbReference type="CDD" id="cd00886">
    <property type="entry name" value="MogA_MoaB"/>
    <property type="match status" value="1"/>
</dbReference>
<name>A0AAI9SE71_9BURK</name>
<comment type="caution">
    <text evidence="13">The sequence shown here is derived from an EMBL/GenBank/DDBJ whole genome shotgun (WGS) entry which is preliminary data.</text>
</comment>
<evidence type="ECO:0000256" key="4">
    <source>
        <dbReference type="ARBA" id="ARBA00013491"/>
    </source>
</evidence>
<protein>
    <recommendedName>
        <fullName evidence="4">Molybdopterin adenylyltransferase</fullName>
        <ecNumber evidence="3">2.7.7.75</ecNumber>
    </recommendedName>
</protein>
<evidence type="ECO:0000256" key="9">
    <source>
        <dbReference type="ARBA" id="ARBA00051131"/>
    </source>
</evidence>
<feature type="compositionally biased region" description="Basic and acidic residues" evidence="11">
    <location>
        <begin position="224"/>
        <end position="246"/>
    </location>
</feature>
<keyword evidence="7" id="KW-0067">ATP-binding</keyword>
<keyword evidence="6" id="KW-0547">Nucleotide-binding</keyword>
<dbReference type="AlphaFoldDB" id="A0AAI9SE71"/>
<evidence type="ECO:0000256" key="1">
    <source>
        <dbReference type="ARBA" id="ARBA00005046"/>
    </source>
</evidence>
<keyword evidence="5 13" id="KW-0808">Transferase</keyword>
<dbReference type="GO" id="GO:0005524">
    <property type="term" value="F:ATP binding"/>
    <property type="evidence" value="ECO:0007669"/>
    <property type="project" value="UniProtKB-KW"/>
</dbReference>
<evidence type="ECO:0000313" key="13">
    <source>
        <dbReference type="EMBL" id="KAB7652433.1"/>
    </source>
</evidence>
<evidence type="ECO:0000256" key="2">
    <source>
        <dbReference type="ARBA" id="ARBA00006112"/>
    </source>
</evidence>
<dbReference type="InterPro" id="IPR008284">
    <property type="entry name" value="MoCF_biosynth_CS"/>
</dbReference>
<dbReference type="Proteomes" id="UP000469462">
    <property type="component" value="Unassembled WGS sequence"/>
</dbReference>
<dbReference type="Pfam" id="PF00994">
    <property type="entry name" value="MoCF_biosynth"/>
    <property type="match status" value="1"/>
</dbReference>
<evidence type="ECO:0000256" key="6">
    <source>
        <dbReference type="ARBA" id="ARBA00022741"/>
    </source>
</evidence>
<dbReference type="FunFam" id="3.40.980.10:FF:000005">
    <property type="entry name" value="Molybdopterin biosynthesis mog protein"/>
    <property type="match status" value="1"/>
</dbReference>
<keyword evidence="14" id="KW-1185">Reference proteome</keyword>
<dbReference type="InterPro" id="IPR051920">
    <property type="entry name" value="MPT_Adenylyltrnsfr/MoaC-Rel"/>
</dbReference>
<dbReference type="NCBIfam" id="TIGR00177">
    <property type="entry name" value="molyb_syn"/>
    <property type="match status" value="1"/>
</dbReference>
<evidence type="ECO:0000256" key="10">
    <source>
        <dbReference type="ARBA" id="ARBA00058212"/>
    </source>
</evidence>
<keyword evidence="13" id="KW-0548">Nucleotidyltransferase</keyword>
<comment type="similarity">
    <text evidence="2">Belongs to the MoaB/Mog family.</text>
</comment>
<accession>A0AAI9SE71</accession>
<evidence type="ECO:0000256" key="3">
    <source>
        <dbReference type="ARBA" id="ARBA00012509"/>
    </source>
</evidence>
<gene>
    <name evidence="13" type="ORF">GBM96_02130</name>
</gene>
<dbReference type="PROSITE" id="PS01078">
    <property type="entry name" value="MOCF_BIOSYNTHESIS_1"/>
    <property type="match status" value="1"/>
</dbReference>
<dbReference type="PANTHER" id="PTHR43764:SF1">
    <property type="entry name" value="MOLYBDOPTERIN MOLYBDOTRANSFERASE"/>
    <property type="match status" value="1"/>
</dbReference>
<dbReference type="Gene3D" id="3.40.980.10">
    <property type="entry name" value="MoaB/Mog-like domain"/>
    <property type="match status" value="1"/>
</dbReference>
<dbReference type="GO" id="GO:0061598">
    <property type="term" value="F:molybdopterin adenylyltransferase activity"/>
    <property type="evidence" value="ECO:0007669"/>
    <property type="project" value="UniProtKB-EC"/>
</dbReference>
<dbReference type="EMBL" id="WEHW01000003">
    <property type="protein sequence ID" value="KAB7652433.1"/>
    <property type="molecule type" value="Genomic_DNA"/>
</dbReference>
<dbReference type="SUPFAM" id="SSF53218">
    <property type="entry name" value="Molybdenum cofactor biosynthesis proteins"/>
    <property type="match status" value="1"/>
</dbReference>
<evidence type="ECO:0000259" key="12">
    <source>
        <dbReference type="SMART" id="SM00852"/>
    </source>
</evidence>
<comment type="pathway">
    <text evidence="1">Cofactor biosynthesis; molybdopterin biosynthesis.</text>
</comment>
<keyword evidence="8" id="KW-0501">Molybdenum cofactor biosynthesis</keyword>
<dbReference type="NCBIfam" id="NF006932">
    <property type="entry name" value="PRK09417.1"/>
    <property type="match status" value="1"/>
</dbReference>
<dbReference type="GO" id="GO:0006777">
    <property type="term" value="P:Mo-molybdopterin cofactor biosynthetic process"/>
    <property type="evidence" value="ECO:0007669"/>
    <property type="project" value="UniProtKB-KW"/>
</dbReference>